<sequence length="110" mass="13110">MLSAVEDFYEESTFNEPFEDFLSFVEIDKGIFDSIDRNIKNFVKKYFSNVKCKVKYDVELGENIPKVTILINKNLSISEKTKFIKDLWKYLRDRGYKKFLKDVDIIVLTF</sequence>
<organism evidence="1 2">
    <name type="scientific">Methanocaldococcus infernus (strain DSM 11812 / JCM 15783 / ME)</name>
    <dbReference type="NCBI Taxonomy" id="573063"/>
    <lineage>
        <taxon>Archaea</taxon>
        <taxon>Methanobacteriati</taxon>
        <taxon>Methanobacteriota</taxon>
        <taxon>Methanomada group</taxon>
        <taxon>Methanococci</taxon>
        <taxon>Methanococcales</taxon>
        <taxon>Methanocaldococcaceae</taxon>
        <taxon>Methanocaldococcus</taxon>
    </lineage>
</organism>
<dbReference type="GeneID" id="9131775"/>
<evidence type="ECO:0000313" key="1">
    <source>
        <dbReference type="EMBL" id="ADG13429.1"/>
    </source>
</evidence>
<name>D5VS76_METIM</name>
<dbReference type="AlphaFoldDB" id="D5VS76"/>
<proteinExistence type="predicted"/>
<dbReference type="EMBL" id="CP002009">
    <property type="protein sequence ID" value="ADG13429.1"/>
    <property type="molecule type" value="Genomic_DNA"/>
</dbReference>
<keyword evidence="2" id="KW-1185">Reference proteome</keyword>
<reference evidence="1" key="1">
    <citation type="submission" date="2010-04" db="EMBL/GenBank/DDBJ databases">
        <title>Complete sequence of Methanocaldococcus infernus ME.</title>
        <authorList>
            <consortium name="US DOE Joint Genome Institute"/>
            <person name="Lucas S."/>
            <person name="Copeland A."/>
            <person name="Lapidus A."/>
            <person name="Cheng J.-F."/>
            <person name="Bruce D."/>
            <person name="Goodwin L."/>
            <person name="Pitluck S."/>
            <person name="Munk A.C."/>
            <person name="Detter J.C."/>
            <person name="Han C."/>
            <person name="Tapia R."/>
            <person name="Land M."/>
            <person name="Hauser L."/>
            <person name="Kyrpides N."/>
            <person name="Mikhailova N."/>
            <person name="Sieprawska-Lupa M."/>
            <person name="Whitman W.B."/>
            <person name="Woyke T."/>
        </authorList>
    </citation>
    <scope>NUCLEOTIDE SEQUENCE [LARGE SCALE GENOMIC DNA]</scope>
    <source>
        <strain evidence="1">ME</strain>
    </source>
</reference>
<gene>
    <name evidence="1" type="ordered locus">Metin_0762</name>
</gene>
<dbReference type="HOGENOM" id="CLU_2165280_0_0_2"/>
<dbReference type="RefSeq" id="WP_013100175.1">
    <property type="nucleotide sequence ID" value="NC_014122.1"/>
</dbReference>
<dbReference type="Proteomes" id="UP000002061">
    <property type="component" value="Chromosome"/>
</dbReference>
<dbReference type="STRING" id="573063.Metin_0762"/>
<dbReference type="KEGG" id="mif:Metin_0762"/>
<evidence type="ECO:0000313" key="2">
    <source>
        <dbReference type="Proteomes" id="UP000002061"/>
    </source>
</evidence>
<accession>D5VS76</accession>
<protein>
    <submittedName>
        <fullName evidence="1">Uncharacterized protein</fullName>
    </submittedName>
</protein>